<accession>A0A386TYF4</accession>
<sequence>MNIPLEGINKLAASVSSAAGAGAAIQAMRHMPGSPVTKAIAGGTALVTTQAISYGMSKAFNSSKNNNTDENKYIEDDLSNKLGGKLGSEENNVNNLSEYKGEVRVENLGNSEISPNNLINTNDRFNDFPLNLIPEISQLATAELMFIYLILNVYIVKYLTRIDVNKY</sequence>
<proteinExistence type="predicted"/>
<geneLocation type="mitochondrion" evidence="1"/>
<dbReference type="AlphaFoldDB" id="A0A386TYF4"/>
<dbReference type="EMBL" id="MH725795">
    <property type="protein sequence ID" value="AYE93239.1"/>
    <property type="molecule type" value="Genomic_DNA"/>
</dbReference>
<keyword evidence="1" id="KW-0496">Mitochondrion</keyword>
<reference evidence="1" key="1">
    <citation type="submission" date="2018-08" db="EMBL/GenBank/DDBJ databases">
        <title>Comparative mitochondrial genomics of the basidiomycete Termitomyces.</title>
        <authorList>
            <person name="Nieuwenhuis M."/>
        </authorList>
    </citation>
    <scope>NUCLEOTIDE SEQUENCE</scope>
    <source>
        <strain evidence="1">Mi166</strain>
    </source>
</reference>
<protein>
    <submittedName>
        <fullName evidence="1">Uncharacterized protein</fullName>
    </submittedName>
</protein>
<organism evidence="1">
    <name type="scientific">Termitomyces sp</name>
    <dbReference type="NCBI Taxonomy" id="1916073"/>
    <lineage>
        <taxon>Eukaryota</taxon>
        <taxon>Fungi</taxon>
        <taxon>Dikarya</taxon>
        <taxon>Basidiomycota</taxon>
        <taxon>Agaricomycotina</taxon>
        <taxon>Agaricomycetes</taxon>
        <taxon>Agaricomycetidae</taxon>
        <taxon>Agaricales</taxon>
        <taxon>Tricholomatineae</taxon>
        <taxon>Lyophyllaceae</taxon>
        <taxon>Termitomyces</taxon>
    </lineage>
</organism>
<evidence type="ECO:0000313" key="1">
    <source>
        <dbReference type="EMBL" id="AYE93239.1"/>
    </source>
</evidence>
<gene>
    <name evidence="1" type="ORF">C0995_000119</name>
</gene>
<name>A0A386TYF4_9AGAR</name>